<dbReference type="Pfam" id="PF00583">
    <property type="entry name" value="Acetyltransf_1"/>
    <property type="match status" value="1"/>
</dbReference>
<dbReference type="AlphaFoldDB" id="A0A0C9NWA5"/>
<dbReference type="PROSITE" id="PS51186">
    <property type="entry name" value="GNAT"/>
    <property type="match status" value="1"/>
</dbReference>
<dbReference type="SUPFAM" id="SSF55729">
    <property type="entry name" value="Acyl-CoA N-acyltransferases (Nat)"/>
    <property type="match status" value="1"/>
</dbReference>
<sequence>MKLEPIDRWRSATTKLFKELWGSDDMVLSGVVYHLNELPGFVAIDEQNILGMITYLDRGNTLEVISLDSLRANQGIGSALLQKVETTAVLSHKTGVELITTNDNLHALGFYQRRGYRLTQLFPEAVDQSRKIKPQIPAVADNGIPIRDELRLLKNILARGEGVRADE</sequence>
<protein>
    <submittedName>
        <fullName evidence="2">Acetyltransferase</fullName>
    </submittedName>
</protein>
<gene>
    <name evidence="2" type="ORF">LC0644_0819</name>
</gene>
<dbReference type="EMBL" id="BAYM01000061">
    <property type="protein sequence ID" value="GAN36230.1"/>
    <property type="molecule type" value="Genomic_DNA"/>
</dbReference>
<proteinExistence type="predicted"/>
<evidence type="ECO:0000313" key="2">
    <source>
        <dbReference type="EMBL" id="GAN36230.1"/>
    </source>
</evidence>
<name>A0A0C9NWA5_LACPA</name>
<dbReference type="InterPro" id="IPR000182">
    <property type="entry name" value="GNAT_dom"/>
</dbReference>
<evidence type="ECO:0000259" key="1">
    <source>
        <dbReference type="PROSITE" id="PS51186"/>
    </source>
</evidence>
<keyword evidence="2" id="KW-0808">Transferase</keyword>
<dbReference type="Proteomes" id="UP000032552">
    <property type="component" value="Unassembled WGS sequence"/>
</dbReference>
<accession>A0A0C9NWA5</accession>
<organism evidence="2 3">
    <name type="scientific">Lacticaseibacillus paracasei NRIC 0644</name>
    <dbReference type="NCBI Taxonomy" id="1435038"/>
    <lineage>
        <taxon>Bacteria</taxon>
        <taxon>Bacillati</taxon>
        <taxon>Bacillota</taxon>
        <taxon>Bacilli</taxon>
        <taxon>Lactobacillales</taxon>
        <taxon>Lactobacillaceae</taxon>
        <taxon>Lacticaseibacillus</taxon>
    </lineage>
</organism>
<dbReference type="CDD" id="cd04301">
    <property type="entry name" value="NAT_SF"/>
    <property type="match status" value="1"/>
</dbReference>
<comment type="caution">
    <text evidence="2">The sequence shown here is derived from an EMBL/GenBank/DDBJ whole genome shotgun (WGS) entry which is preliminary data.</text>
</comment>
<dbReference type="GO" id="GO:0016747">
    <property type="term" value="F:acyltransferase activity, transferring groups other than amino-acyl groups"/>
    <property type="evidence" value="ECO:0007669"/>
    <property type="project" value="InterPro"/>
</dbReference>
<dbReference type="InterPro" id="IPR016181">
    <property type="entry name" value="Acyl_CoA_acyltransferase"/>
</dbReference>
<dbReference type="Gene3D" id="3.40.630.30">
    <property type="match status" value="1"/>
</dbReference>
<feature type="domain" description="N-acetyltransferase" evidence="1">
    <location>
        <begin position="1"/>
        <end position="139"/>
    </location>
</feature>
<dbReference type="RefSeq" id="WP_045625563.1">
    <property type="nucleotide sequence ID" value="NZ_BAYM01000061.1"/>
</dbReference>
<evidence type="ECO:0000313" key="3">
    <source>
        <dbReference type="Proteomes" id="UP000032552"/>
    </source>
</evidence>
<reference evidence="3" key="1">
    <citation type="submission" date="2014-05" db="EMBL/GenBank/DDBJ databases">
        <title>Whole genome sequencing of Lactobacillus casei NRIC0644.</title>
        <authorList>
            <person name="Atarashi H."/>
            <person name="Yoshida Y."/>
            <person name="Fujimura S."/>
            <person name="Tanaka N."/>
            <person name="Shiwa Y."/>
            <person name="Yoshikawa H."/>
            <person name="Okada S."/>
            <person name="Nakagawa J."/>
        </authorList>
    </citation>
    <scope>NUCLEOTIDE SEQUENCE [LARGE SCALE GENOMIC DNA]</scope>
    <source>
        <strain evidence="3">NRIC0644</strain>
    </source>
</reference>